<dbReference type="Pfam" id="PF11308">
    <property type="entry name" value="Glyco_hydro_129"/>
    <property type="match status" value="1"/>
</dbReference>
<dbReference type="EMBL" id="JAAOCA010000026">
    <property type="protein sequence ID" value="MBD1600907.1"/>
    <property type="molecule type" value="Genomic_DNA"/>
</dbReference>
<dbReference type="Proteomes" id="UP000805841">
    <property type="component" value="Unassembled WGS sequence"/>
</dbReference>
<gene>
    <name evidence="1" type="ORF">HAQ05_19700</name>
</gene>
<dbReference type="GO" id="GO:0016787">
    <property type="term" value="F:hydrolase activity"/>
    <property type="evidence" value="ECO:0007669"/>
    <property type="project" value="UniProtKB-KW"/>
</dbReference>
<proteinExistence type="predicted"/>
<reference evidence="1 2" key="1">
    <citation type="journal article" date="2020" name="Insects">
        <title>Bacteria Belonging to Pseudomonas typographi sp. nov. from the Bark Beetle Ips typographus Have Genomic Potential to Aid in the Host Ecology.</title>
        <authorList>
            <person name="Peral-Aranega E."/>
            <person name="Saati-Santamaria Z."/>
            <person name="Kolarik M."/>
            <person name="Rivas R."/>
            <person name="Garcia-Fraile P."/>
        </authorList>
    </citation>
    <scope>NUCLEOTIDE SEQUENCE [LARGE SCALE GENOMIC DNA]</scope>
    <source>
        <strain evidence="1 2">CA3A</strain>
    </source>
</reference>
<protein>
    <submittedName>
        <fullName evidence="1">Glycoside hydrolase</fullName>
    </submittedName>
</protein>
<dbReference type="RefSeq" id="WP_190423637.1">
    <property type="nucleotide sequence ID" value="NZ_JAAOCA010000026.1"/>
</dbReference>
<comment type="caution">
    <text evidence="1">The sequence shown here is derived from an EMBL/GenBank/DDBJ whole genome shotgun (WGS) entry which is preliminary data.</text>
</comment>
<accession>A0ABR7Z686</accession>
<sequence>MYFVVLLALWLLSPWAYGLALHTSQWRVEVDPATLGMVAHPAGGAPWVLAAPGEPAAVGAVEDTPGEARWRHRDFEVHARLQGAELEVTFTATVPTELTWPRLPPSRRGLLLPLKEGHYIRADDRVWRQALTQEYARINTTEDLSLPAFGLEDGTHTLSWLFTTPFDNTLAFDVQPQGIGLALTHQFTALEPQRRYQVRIVLGEQDLLAPTKAWRAWLKQQGQFVPLAGKLAAVNAGERLIGASHLYLWGDGWPQALDALRQAGLPRLWLGLPQWAQGLAAPQAVAAAVQAGYLIGPYDSYDTALPPVNQRPTWLTAQLGEHAYRRCAIVGADGRRQPGFGGEGVYTNSRCVLPQLQARVTRLLAGAPFNSWFIDVAATGMLFNDFDPAKPTSQRQDAINRMASMAWVSQEKHLAVGSEVGGAVANTPAAFAHGMQTSGFGWGDAQMRQERRSRYYLGPWWPDEQPAVFFKPVALKAEYQALYFNPASRLPLFQAAYHDSLITTHHWTLDTLKFPAVRATSELLAQLYNVPPLLNLSAATAAKRVPYLAALDGFFRPLHQRLNDQALVDFRWLDAVGQVQQTRFADGTRLVANFGEQPSLEGVPPLSVVAYLPGGARLRFSSPGI</sequence>
<organism evidence="1 2">
    <name type="scientific">Pseudomonas typographi</name>
    <dbReference type="NCBI Taxonomy" id="2715964"/>
    <lineage>
        <taxon>Bacteria</taxon>
        <taxon>Pseudomonadati</taxon>
        <taxon>Pseudomonadota</taxon>
        <taxon>Gammaproteobacteria</taxon>
        <taxon>Pseudomonadales</taxon>
        <taxon>Pseudomonadaceae</taxon>
        <taxon>Pseudomonas</taxon>
    </lineage>
</organism>
<name>A0ABR7Z686_9PSED</name>
<evidence type="ECO:0000313" key="1">
    <source>
        <dbReference type="EMBL" id="MBD1600907.1"/>
    </source>
</evidence>
<evidence type="ECO:0000313" key="2">
    <source>
        <dbReference type="Proteomes" id="UP000805841"/>
    </source>
</evidence>
<keyword evidence="1" id="KW-0378">Hydrolase</keyword>
<keyword evidence="2" id="KW-1185">Reference proteome</keyword>
<dbReference type="InterPro" id="IPR021459">
    <property type="entry name" value="GH101-related"/>
</dbReference>